<proteinExistence type="predicted"/>
<evidence type="ECO:0000313" key="1">
    <source>
        <dbReference type="EMBL" id="QCI62404.1"/>
    </source>
</evidence>
<name>A0A509GSD3_STEMA</name>
<organism evidence="1">
    <name type="scientific">Stenotrophomonas maltophilia</name>
    <name type="common">Pseudomonas maltophilia</name>
    <name type="synonym">Xanthomonas maltophilia</name>
    <dbReference type="NCBI Taxonomy" id="40324"/>
    <lineage>
        <taxon>Bacteria</taxon>
        <taxon>Pseudomonadati</taxon>
        <taxon>Pseudomonadota</taxon>
        <taxon>Gammaproteobacteria</taxon>
        <taxon>Lysobacterales</taxon>
        <taxon>Lysobacteraceae</taxon>
        <taxon>Stenotrophomonas</taxon>
        <taxon>Stenotrophomonas maltophilia group</taxon>
    </lineage>
</organism>
<dbReference type="AlphaFoldDB" id="A0A509GSD3"/>
<dbReference type="EMBL" id="MH703584">
    <property type="protein sequence ID" value="QCI62404.1"/>
    <property type="molecule type" value="Genomic_DNA"/>
</dbReference>
<accession>A0A509GSD3</accession>
<sequence length="94" mass="10722">MPRTHDGREAGTDGTDWRLACEARRLLQLGGYRYIDACGRWRTVGPRQHRQQYLERVQAIRGHAERDRLAALALRIWASAHPGIATGTQVDKRC</sequence>
<reference evidence="1" key="1">
    <citation type="journal article" date="2019" name="J. Appl. Microbiol.">
        <title>Characterization of maltocin S16, a phage tail-like bacteriocin with antibacterial activity against Stenotrophomonas maltophilia and Escherichia coli.</title>
        <authorList>
            <person name="Chen J."/>
            <person name="Zhu Y."/>
            <person name="Yin M."/>
            <person name="Xu Y."/>
            <person name="Liang X."/>
            <person name="Huang Y.P."/>
        </authorList>
    </citation>
    <scope>NUCLEOTIDE SEQUENCE</scope>
    <source>
        <strain evidence="1">S16</strain>
    </source>
</reference>
<protein>
    <submittedName>
        <fullName evidence="1">Uncharacterized protein</fullName>
    </submittedName>
</protein>
<gene>
    <name evidence="1" type="primary">srf2</name>
</gene>